<proteinExistence type="predicted"/>
<reference evidence="1 2" key="1">
    <citation type="journal article" date="2022" name="Plant J.">
        <title>Chromosome-level genome of Camellia lanceoleosa provides a valuable resource for understanding genome evolution and self-incompatibility.</title>
        <authorList>
            <person name="Gong W."/>
            <person name="Xiao S."/>
            <person name="Wang L."/>
            <person name="Liao Z."/>
            <person name="Chang Y."/>
            <person name="Mo W."/>
            <person name="Hu G."/>
            <person name="Li W."/>
            <person name="Zhao G."/>
            <person name="Zhu H."/>
            <person name="Hu X."/>
            <person name="Ji K."/>
            <person name="Xiang X."/>
            <person name="Song Q."/>
            <person name="Yuan D."/>
            <person name="Jin S."/>
            <person name="Zhang L."/>
        </authorList>
    </citation>
    <scope>NUCLEOTIDE SEQUENCE [LARGE SCALE GENOMIC DNA]</scope>
    <source>
        <strain evidence="1">SQ_2022a</strain>
    </source>
</reference>
<keyword evidence="2" id="KW-1185">Reference proteome</keyword>
<protein>
    <submittedName>
        <fullName evidence="1">Chalcone synthase 5</fullName>
    </submittedName>
</protein>
<evidence type="ECO:0000313" key="1">
    <source>
        <dbReference type="EMBL" id="KAI7999687.1"/>
    </source>
</evidence>
<name>A0ACC0GEW0_9ERIC</name>
<gene>
    <name evidence="1" type="ORF">LOK49_LG09G02191</name>
</gene>
<dbReference type="EMBL" id="CM045765">
    <property type="protein sequence ID" value="KAI7999687.1"/>
    <property type="molecule type" value="Genomic_DNA"/>
</dbReference>
<evidence type="ECO:0000313" key="2">
    <source>
        <dbReference type="Proteomes" id="UP001060215"/>
    </source>
</evidence>
<dbReference type="Proteomes" id="UP001060215">
    <property type="component" value="Chromosome 8"/>
</dbReference>
<accession>A0ACC0GEW0</accession>
<comment type="caution">
    <text evidence="1">The sequence shown here is derived from an EMBL/GenBank/DDBJ whole genome shotgun (WGS) entry which is preliminary data.</text>
</comment>
<organism evidence="1 2">
    <name type="scientific">Camellia lanceoleosa</name>
    <dbReference type="NCBI Taxonomy" id="1840588"/>
    <lineage>
        <taxon>Eukaryota</taxon>
        <taxon>Viridiplantae</taxon>
        <taxon>Streptophyta</taxon>
        <taxon>Embryophyta</taxon>
        <taxon>Tracheophyta</taxon>
        <taxon>Spermatophyta</taxon>
        <taxon>Magnoliopsida</taxon>
        <taxon>eudicotyledons</taxon>
        <taxon>Gunneridae</taxon>
        <taxon>Pentapetalae</taxon>
        <taxon>asterids</taxon>
        <taxon>Ericales</taxon>
        <taxon>Theaceae</taxon>
        <taxon>Camellia</taxon>
    </lineage>
</organism>
<sequence>MDHRKKSPTKTGSNSNRNDVHRKGVNRLHRQSRGDSTADDATRELTTHWLDKHPTPKLISANGRKILDRIEVKLELKKEKMKVSSEVLNEYGNMWSSSVIFVLDEMRNRSIVKGTTTTAEGFEYGVLSWMWTRCDCGDYLCCIVSL</sequence>